<keyword evidence="11" id="KW-1185">Reference proteome</keyword>
<comment type="catalytic activity">
    <reaction evidence="1 7">
        <text>Cleavage of hydrophobic, N-terminal signal or leader sequences from secreted and periplasmic proteins.</text>
        <dbReference type="EC" id="3.4.21.89"/>
    </reaction>
</comment>
<dbReference type="EC" id="3.4.21.89" evidence="4 7"/>
<dbReference type="Gene3D" id="2.10.109.10">
    <property type="entry name" value="Umud Fragment, subunit A"/>
    <property type="match status" value="1"/>
</dbReference>
<sequence length="175" mass="20133">MKKLNITGKDIIQTLGLLIGILLARFFLIDNVRVEGQSMYPTLNMEKYNDRVVIEKYKHYTKDYKRGDIVILKSDRTNNDTFIKRVIGLPGETIEIKQGKVYVDNNLLEEDYLSNNIITNPQMNLIVPQGSLFLLGDNRGHSRDSRDIGTVSINDILGKASYRFNLLHLDFEKLK</sequence>
<keyword evidence="7" id="KW-1133">Transmembrane helix</keyword>
<evidence type="ECO:0000256" key="3">
    <source>
        <dbReference type="ARBA" id="ARBA00009370"/>
    </source>
</evidence>
<organism evidence="10 11">
    <name type="scientific">Clostridium punense</name>
    <dbReference type="NCBI Taxonomy" id="1054297"/>
    <lineage>
        <taxon>Bacteria</taxon>
        <taxon>Bacillati</taxon>
        <taxon>Bacillota</taxon>
        <taxon>Clostridia</taxon>
        <taxon>Eubacteriales</taxon>
        <taxon>Clostridiaceae</taxon>
        <taxon>Clostridium</taxon>
    </lineage>
</organism>
<dbReference type="PANTHER" id="PTHR43390">
    <property type="entry name" value="SIGNAL PEPTIDASE I"/>
    <property type="match status" value="1"/>
</dbReference>
<keyword evidence="7" id="KW-0812">Transmembrane</keyword>
<accession>A0ABS4K5I0</accession>
<evidence type="ECO:0000313" key="11">
    <source>
        <dbReference type="Proteomes" id="UP001519308"/>
    </source>
</evidence>
<dbReference type="InterPro" id="IPR019533">
    <property type="entry name" value="Peptidase_S26"/>
</dbReference>
<keyword evidence="6 7" id="KW-0378">Hydrolase</keyword>
<evidence type="ECO:0000256" key="1">
    <source>
        <dbReference type="ARBA" id="ARBA00000677"/>
    </source>
</evidence>
<feature type="transmembrane region" description="Helical" evidence="7">
    <location>
        <begin position="12"/>
        <end position="29"/>
    </location>
</feature>
<dbReference type="RefSeq" id="WP_021281868.1">
    <property type="nucleotide sequence ID" value="NZ_JAGGLL010000016.1"/>
</dbReference>
<evidence type="ECO:0000256" key="4">
    <source>
        <dbReference type="ARBA" id="ARBA00013208"/>
    </source>
</evidence>
<feature type="domain" description="Peptidase S26" evidence="9">
    <location>
        <begin position="13"/>
        <end position="164"/>
    </location>
</feature>
<reference evidence="10 11" key="1">
    <citation type="submission" date="2021-03" db="EMBL/GenBank/DDBJ databases">
        <title>Genomic Encyclopedia of Type Strains, Phase IV (KMG-IV): sequencing the most valuable type-strain genomes for metagenomic binning, comparative biology and taxonomic classification.</title>
        <authorList>
            <person name="Goeker M."/>
        </authorList>
    </citation>
    <scope>NUCLEOTIDE SEQUENCE [LARGE SCALE GENOMIC DNA]</scope>
    <source>
        <strain evidence="10 11">DSM 28650</strain>
    </source>
</reference>
<dbReference type="InterPro" id="IPR000223">
    <property type="entry name" value="Pept_S26A_signal_pept_1"/>
</dbReference>
<dbReference type="PANTHER" id="PTHR43390:SF1">
    <property type="entry name" value="CHLOROPLAST PROCESSING PEPTIDASE"/>
    <property type="match status" value="1"/>
</dbReference>
<protein>
    <recommendedName>
        <fullName evidence="4 7">Signal peptidase I</fullName>
        <ecNumber evidence="4 7">3.4.21.89</ecNumber>
    </recommendedName>
</protein>
<dbReference type="PRINTS" id="PR00727">
    <property type="entry name" value="LEADERPTASE"/>
</dbReference>
<evidence type="ECO:0000256" key="8">
    <source>
        <dbReference type="RuleBase" id="RU362042"/>
    </source>
</evidence>
<gene>
    <name evidence="10" type="ORF">J2Z44_002232</name>
</gene>
<evidence type="ECO:0000256" key="5">
    <source>
        <dbReference type="ARBA" id="ARBA00022670"/>
    </source>
</evidence>
<comment type="similarity">
    <text evidence="3 8">Belongs to the peptidase S26 family.</text>
</comment>
<evidence type="ECO:0000256" key="6">
    <source>
        <dbReference type="ARBA" id="ARBA00022801"/>
    </source>
</evidence>
<comment type="subcellular location">
    <subcellularLocation>
        <location evidence="2">Cell membrane</location>
        <topology evidence="2">Single-pass type II membrane protein</topology>
    </subcellularLocation>
    <subcellularLocation>
        <location evidence="8">Membrane</location>
        <topology evidence="8">Single-pass type II membrane protein</topology>
    </subcellularLocation>
</comment>
<dbReference type="SUPFAM" id="SSF51306">
    <property type="entry name" value="LexA/Signal peptidase"/>
    <property type="match status" value="1"/>
</dbReference>
<dbReference type="Pfam" id="PF10502">
    <property type="entry name" value="Peptidase_S26"/>
    <property type="match status" value="1"/>
</dbReference>
<dbReference type="Proteomes" id="UP001519308">
    <property type="component" value="Unassembled WGS sequence"/>
</dbReference>
<proteinExistence type="inferred from homology"/>
<evidence type="ECO:0000259" key="9">
    <source>
        <dbReference type="Pfam" id="PF10502"/>
    </source>
</evidence>
<keyword evidence="7" id="KW-0472">Membrane</keyword>
<dbReference type="PROSITE" id="PS00760">
    <property type="entry name" value="SPASE_I_2"/>
    <property type="match status" value="1"/>
</dbReference>
<name>A0ABS4K5I0_9CLOT</name>
<comment type="caution">
    <text evidence="10">The sequence shown here is derived from an EMBL/GenBank/DDBJ whole genome shotgun (WGS) entry which is preliminary data.</text>
</comment>
<evidence type="ECO:0000256" key="2">
    <source>
        <dbReference type="ARBA" id="ARBA00004401"/>
    </source>
</evidence>
<evidence type="ECO:0000256" key="7">
    <source>
        <dbReference type="RuleBase" id="RU003993"/>
    </source>
</evidence>
<dbReference type="NCBIfam" id="TIGR02227">
    <property type="entry name" value="sigpep_I_bact"/>
    <property type="match status" value="1"/>
</dbReference>
<keyword evidence="5 7" id="KW-0645">Protease</keyword>
<dbReference type="EMBL" id="JAGGLL010000016">
    <property type="protein sequence ID" value="MBP2022411.1"/>
    <property type="molecule type" value="Genomic_DNA"/>
</dbReference>
<dbReference type="GO" id="GO:0009003">
    <property type="term" value="F:signal peptidase activity"/>
    <property type="evidence" value="ECO:0007669"/>
    <property type="project" value="UniProtKB-EC"/>
</dbReference>
<dbReference type="CDD" id="cd06530">
    <property type="entry name" value="S26_SPase_I"/>
    <property type="match status" value="1"/>
</dbReference>
<dbReference type="InterPro" id="IPR019757">
    <property type="entry name" value="Pept_S26A_signal_pept_1_Lys-AS"/>
</dbReference>
<dbReference type="PROSITE" id="PS00501">
    <property type="entry name" value="SPASE_I_1"/>
    <property type="match status" value="1"/>
</dbReference>
<dbReference type="InterPro" id="IPR036286">
    <property type="entry name" value="LexA/Signal_pep-like_sf"/>
</dbReference>
<evidence type="ECO:0000313" key="10">
    <source>
        <dbReference type="EMBL" id="MBP2022411.1"/>
    </source>
</evidence>
<dbReference type="InterPro" id="IPR019756">
    <property type="entry name" value="Pept_S26A_signal_pept_1_Ser-AS"/>
</dbReference>